<feature type="transmembrane region" description="Helical" evidence="2">
    <location>
        <begin position="144"/>
        <end position="168"/>
    </location>
</feature>
<evidence type="ECO:0000256" key="2">
    <source>
        <dbReference type="SAM" id="Phobius"/>
    </source>
</evidence>
<proteinExistence type="predicted"/>
<keyword evidence="2" id="KW-0812">Transmembrane</keyword>
<protein>
    <submittedName>
        <fullName evidence="3">Uncharacterized protein</fullName>
    </submittedName>
</protein>
<keyword evidence="2" id="KW-0472">Membrane</keyword>
<reference evidence="3" key="1">
    <citation type="journal article" date="2013" name="J. Plant Res.">
        <title>Effect of fungi and light on seed germination of three Opuntia species from semiarid lands of central Mexico.</title>
        <authorList>
            <person name="Delgado-Sanchez P."/>
            <person name="Jimenez-Bremont J.F."/>
            <person name="Guerrero-Gonzalez Mde L."/>
            <person name="Flores J."/>
        </authorList>
    </citation>
    <scope>NUCLEOTIDE SEQUENCE</scope>
    <source>
        <tissue evidence="3">Cladode</tissue>
    </source>
</reference>
<feature type="transmembrane region" description="Helical" evidence="2">
    <location>
        <begin position="111"/>
        <end position="132"/>
    </location>
</feature>
<organism evidence="3">
    <name type="scientific">Opuntia streptacantha</name>
    <name type="common">Prickly pear cactus</name>
    <name type="synonym">Opuntia cardona</name>
    <dbReference type="NCBI Taxonomy" id="393608"/>
    <lineage>
        <taxon>Eukaryota</taxon>
        <taxon>Viridiplantae</taxon>
        <taxon>Streptophyta</taxon>
        <taxon>Embryophyta</taxon>
        <taxon>Tracheophyta</taxon>
        <taxon>Spermatophyta</taxon>
        <taxon>Magnoliopsida</taxon>
        <taxon>eudicotyledons</taxon>
        <taxon>Gunneridae</taxon>
        <taxon>Pentapetalae</taxon>
        <taxon>Caryophyllales</taxon>
        <taxon>Cactineae</taxon>
        <taxon>Cactaceae</taxon>
        <taxon>Opuntioideae</taxon>
        <taxon>Opuntia</taxon>
    </lineage>
</organism>
<reference evidence="3" key="2">
    <citation type="submission" date="2020-07" db="EMBL/GenBank/DDBJ databases">
        <authorList>
            <person name="Vera ALvarez R."/>
            <person name="Arias-Moreno D.M."/>
            <person name="Jimenez-Jacinto V."/>
            <person name="Jimenez-Bremont J.F."/>
            <person name="Swaminathan K."/>
            <person name="Moose S.P."/>
            <person name="Guerrero-Gonzalez M.L."/>
            <person name="Marino-Ramirez L."/>
            <person name="Landsman D."/>
            <person name="Rodriguez-Kessler M."/>
            <person name="Delgado-Sanchez P."/>
        </authorList>
    </citation>
    <scope>NUCLEOTIDE SEQUENCE</scope>
    <source>
        <tissue evidence="3">Cladode</tissue>
    </source>
</reference>
<accession>A0A7C9DZB1</accession>
<evidence type="ECO:0000313" key="3">
    <source>
        <dbReference type="EMBL" id="MBA4648409.1"/>
    </source>
</evidence>
<keyword evidence="2" id="KW-1133">Transmembrane helix</keyword>
<feature type="region of interest" description="Disordered" evidence="1">
    <location>
        <begin position="240"/>
        <end position="261"/>
    </location>
</feature>
<dbReference type="EMBL" id="GISG01155442">
    <property type="protein sequence ID" value="MBA4648409.1"/>
    <property type="molecule type" value="Transcribed_RNA"/>
</dbReference>
<evidence type="ECO:0000256" key="1">
    <source>
        <dbReference type="SAM" id="MobiDB-lite"/>
    </source>
</evidence>
<name>A0A7C9DZB1_OPUST</name>
<dbReference type="AlphaFoldDB" id="A0A7C9DZB1"/>
<sequence length="312" mass="33929">MPSRKRKKPPDLPLLSLLPSLCRLHAPTPVLLSFSFRSPSLSAGVRSGLTHTLEIFFIVACCQLEADGSAKSGATGACPYPNSRLGEGSCRIATPICSWISEEAGKAKLNFGLSFGSVEVWLLTLLSFRVYLTLHRRISFLMRMIDWPVFLCRCIPCVLCLSCGGWGIPLPFFMILYIDVLYLLNPLTLWSDLWVLECSHMASHPNPQIPNPRPSVPSSSSSASFAEALIHGGGRPGPVPTPNDLSSLPPDSEVGLPTASEPSDHPIPPLLLICIICVCWVNCGVNPSRCPLLSQRPVRIGILLKARLIILT</sequence>